<dbReference type="EMBL" id="JANPWB010000001">
    <property type="protein sequence ID" value="KAJ1217192.1"/>
    <property type="molecule type" value="Genomic_DNA"/>
</dbReference>
<keyword evidence="3" id="KW-1185">Reference proteome</keyword>
<evidence type="ECO:0000313" key="2">
    <source>
        <dbReference type="EMBL" id="KAJ1217192.1"/>
    </source>
</evidence>
<dbReference type="Proteomes" id="UP001066276">
    <property type="component" value="Chromosome 1_1"/>
</dbReference>
<name>A0AAV7WSX6_PLEWA</name>
<sequence>MMDNLALGRQVPFLLEDDPGDGLVAAVEPVDSEEEEAVEEDIDNRTNIIMHGLLLRSRYVGGRRHGDRTDPGGTVEPTVTDPEGLHSAAATIPVLKPIRMERGEKGFLGREDGVVEGRWMIGLTQTPEEGQHPREMLSNLGVQAEEE</sequence>
<protein>
    <submittedName>
        <fullName evidence="2">Uncharacterized protein</fullName>
    </submittedName>
</protein>
<accession>A0AAV7WSX6</accession>
<feature type="region of interest" description="Disordered" evidence="1">
    <location>
        <begin position="62"/>
        <end position="82"/>
    </location>
</feature>
<comment type="caution">
    <text evidence="2">The sequence shown here is derived from an EMBL/GenBank/DDBJ whole genome shotgun (WGS) entry which is preliminary data.</text>
</comment>
<proteinExistence type="predicted"/>
<gene>
    <name evidence="2" type="ORF">NDU88_004787</name>
</gene>
<evidence type="ECO:0000313" key="3">
    <source>
        <dbReference type="Proteomes" id="UP001066276"/>
    </source>
</evidence>
<reference evidence="2" key="1">
    <citation type="journal article" date="2022" name="bioRxiv">
        <title>Sequencing and chromosome-scale assembly of the giantPleurodeles waltlgenome.</title>
        <authorList>
            <person name="Brown T."/>
            <person name="Elewa A."/>
            <person name="Iarovenko S."/>
            <person name="Subramanian E."/>
            <person name="Araus A.J."/>
            <person name="Petzold A."/>
            <person name="Susuki M."/>
            <person name="Suzuki K.-i.T."/>
            <person name="Hayashi T."/>
            <person name="Toyoda A."/>
            <person name="Oliveira C."/>
            <person name="Osipova E."/>
            <person name="Leigh N.D."/>
            <person name="Simon A."/>
            <person name="Yun M.H."/>
        </authorList>
    </citation>
    <scope>NUCLEOTIDE SEQUENCE</scope>
    <source>
        <strain evidence="2">20211129_DDA</strain>
        <tissue evidence="2">Liver</tissue>
    </source>
</reference>
<evidence type="ECO:0000256" key="1">
    <source>
        <dbReference type="SAM" id="MobiDB-lite"/>
    </source>
</evidence>
<feature type="region of interest" description="Disordered" evidence="1">
    <location>
        <begin position="127"/>
        <end position="147"/>
    </location>
</feature>
<dbReference type="AlphaFoldDB" id="A0AAV7WSX6"/>
<organism evidence="2 3">
    <name type="scientific">Pleurodeles waltl</name>
    <name type="common">Iberian ribbed newt</name>
    <dbReference type="NCBI Taxonomy" id="8319"/>
    <lineage>
        <taxon>Eukaryota</taxon>
        <taxon>Metazoa</taxon>
        <taxon>Chordata</taxon>
        <taxon>Craniata</taxon>
        <taxon>Vertebrata</taxon>
        <taxon>Euteleostomi</taxon>
        <taxon>Amphibia</taxon>
        <taxon>Batrachia</taxon>
        <taxon>Caudata</taxon>
        <taxon>Salamandroidea</taxon>
        <taxon>Salamandridae</taxon>
        <taxon>Pleurodelinae</taxon>
        <taxon>Pleurodeles</taxon>
    </lineage>
</organism>